<sequence length="76" mass="8572">MSEKKELPPERYYTPQVQSSVSHKPPSIYQPTPQPESVIVHEKTRVHKNNSCCISCLLACFICLAVKDEGTKSPEQ</sequence>
<proteinExistence type="predicted"/>
<protein>
    <recommendedName>
        <fullName evidence="3">Cysteine-rich transmembrane CYSTM domain-containing protein</fullName>
    </recommendedName>
</protein>
<feature type="region of interest" description="Disordered" evidence="1">
    <location>
        <begin position="1"/>
        <end position="34"/>
    </location>
</feature>
<reference evidence="2" key="1">
    <citation type="journal article" date="2016" name="Proc. Natl. Acad. Sci. U.S.A.">
        <title>Lipid metabolic changes in an early divergent fungus govern the establishment of a mutualistic symbiosis with endobacteria.</title>
        <authorList>
            <person name="Lastovetsky O.A."/>
            <person name="Gaspar M.L."/>
            <person name="Mondo S.J."/>
            <person name="LaButti K.M."/>
            <person name="Sandor L."/>
            <person name="Grigoriev I.V."/>
            <person name="Henry S.A."/>
            <person name="Pawlowska T.E."/>
        </authorList>
    </citation>
    <scope>NUCLEOTIDE SEQUENCE [LARGE SCALE GENOMIC DNA]</scope>
    <source>
        <strain evidence="2">ATCC 52814</strain>
    </source>
</reference>
<dbReference type="EMBL" id="KV921903">
    <property type="protein sequence ID" value="ORE07500.1"/>
    <property type="molecule type" value="Genomic_DNA"/>
</dbReference>
<evidence type="ECO:0000313" key="2">
    <source>
        <dbReference type="EMBL" id="ORE07500.1"/>
    </source>
</evidence>
<evidence type="ECO:0008006" key="3">
    <source>
        <dbReference type="Google" id="ProtNLM"/>
    </source>
</evidence>
<organism evidence="2">
    <name type="scientific">Rhizopus microsporus var. microsporus</name>
    <dbReference type="NCBI Taxonomy" id="86635"/>
    <lineage>
        <taxon>Eukaryota</taxon>
        <taxon>Fungi</taxon>
        <taxon>Fungi incertae sedis</taxon>
        <taxon>Mucoromycota</taxon>
        <taxon>Mucoromycotina</taxon>
        <taxon>Mucoromycetes</taxon>
        <taxon>Mucorales</taxon>
        <taxon>Mucorineae</taxon>
        <taxon>Rhizopodaceae</taxon>
        <taxon>Rhizopus</taxon>
    </lineage>
</organism>
<dbReference type="VEuPathDB" id="FungiDB:BCV72DRAFT_304585"/>
<dbReference type="AlphaFoldDB" id="A0A1X0R632"/>
<name>A0A1X0R632_RHIZD</name>
<dbReference type="Proteomes" id="UP000242414">
    <property type="component" value="Unassembled WGS sequence"/>
</dbReference>
<gene>
    <name evidence="2" type="ORF">BCV72DRAFT_304585</name>
</gene>
<dbReference type="OrthoDB" id="2203732at2759"/>
<evidence type="ECO:0000256" key="1">
    <source>
        <dbReference type="SAM" id="MobiDB-lite"/>
    </source>
</evidence>
<accession>A0A1X0R632</accession>